<organism evidence="1 2">
    <name type="scientific">Agromyces tropicus</name>
    <dbReference type="NCBI Taxonomy" id="555371"/>
    <lineage>
        <taxon>Bacteria</taxon>
        <taxon>Bacillati</taxon>
        <taxon>Actinomycetota</taxon>
        <taxon>Actinomycetes</taxon>
        <taxon>Micrococcales</taxon>
        <taxon>Microbacteriaceae</taxon>
        <taxon>Agromyces</taxon>
    </lineage>
</organism>
<protein>
    <recommendedName>
        <fullName evidence="3">Heme-binding protein</fullName>
    </recommendedName>
</protein>
<dbReference type="InterPro" id="IPR010371">
    <property type="entry name" value="YBR137W-like"/>
</dbReference>
<dbReference type="RefSeq" id="WP_344376599.1">
    <property type="nucleotide sequence ID" value="NZ_BAAAPW010000005.1"/>
</dbReference>
<gene>
    <name evidence="1" type="ORF">GCM10009819_31680</name>
</gene>
<accession>A0ABN2UVU9</accession>
<comment type="caution">
    <text evidence="1">The sequence shown here is derived from an EMBL/GenBank/DDBJ whole genome shotgun (WGS) entry which is preliminary data.</text>
</comment>
<dbReference type="Pfam" id="PF03928">
    <property type="entry name" value="HbpS-like"/>
    <property type="match status" value="1"/>
</dbReference>
<dbReference type="InterPro" id="IPR038084">
    <property type="entry name" value="PduO/GlcC-like_sf"/>
</dbReference>
<dbReference type="SUPFAM" id="SSF143744">
    <property type="entry name" value="GlcG-like"/>
    <property type="match status" value="1"/>
</dbReference>
<name>A0ABN2UVU9_9MICO</name>
<dbReference type="InterPro" id="IPR005624">
    <property type="entry name" value="PduO/GlcC-like"/>
</dbReference>
<dbReference type="EMBL" id="BAAAPW010000005">
    <property type="protein sequence ID" value="GAA2042846.1"/>
    <property type="molecule type" value="Genomic_DNA"/>
</dbReference>
<dbReference type="Proteomes" id="UP001501196">
    <property type="component" value="Unassembled WGS sequence"/>
</dbReference>
<proteinExistence type="predicted"/>
<reference evidence="1 2" key="1">
    <citation type="journal article" date="2019" name="Int. J. Syst. Evol. Microbiol.">
        <title>The Global Catalogue of Microorganisms (GCM) 10K type strain sequencing project: providing services to taxonomists for standard genome sequencing and annotation.</title>
        <authorList>
            <consortium name="The Broad Institute Genomics Platform"/>
            <consortium name="The Broad Institute Genome Sequencing Center for Infectious Disease"/>
            <person name="Wu L."/>
            <person name="Ma J."/>
        </authorList>
    </citation>
    <scope>NUCLEOTIDE SEQUENCE [LARGE SCALE GENOMIC DNA]</scope>
    <source>
        <strain evidence="1 2">JCM 15672</strain>
    </source>
</reference>
<dbReference type="PANTHER" id="PTHR28255">
    <property type="match status" value="1"/>
</dbReference>
<keyword evidence="2" id="KW-1185">Reference proteome</keyword>
<dbReference type="PANTHER" id="PTHR28255:SF1">
    <property type="entry name" value="UPF0303 PROTEIN YBR137W"/>
    <property type="match status" value="1"/>
</dbReference>
<evidence type="ECO:0008006" key="3">
    <source>
        <dbReference type="Google" id="ProtNLM"/>
    </source>
</evidence>
<sequence length="157" mass="16408">MTDFADQALLDDLESAPIAAFESLTNEDAVALGLAAVDLIRERSLNLAVDVVLHGDLVFRAKLGSTGPDNDPWLAGKAATARTYAAPSLLVRLRHEAEGAPFEERAVDGVTLRAAGGSVPLYVADELVGTLTLSGEPDTVDHATAVAALDVFTAARR</sequence>
<evidence type="ECO:0000313" key="1">
    <source>
        <dbReference type="EMBL" id="GAA2042846.1"/>
    </source>
</evidence>
<evidence type="ECO:0000313" key="2">
    <source>
        <dbReference type="Proteomes" id="UP001501196"/>
    </source>
</evidence>
<dbReference type="Gene3D" id="3.30.450.150">
    <property type="entry name" value="Haem-degrading domain"/>
    <property type="match status" value="1"/>
</dbReference>